<reference evidence="7" key="2">
    <citation type="submission" date="2021-04" db="EMBL/GenBank/DDBJ databases">
        <authorList>
            <person name="Liu J."/>
        </authorList>
    </citation>
    <scope>NUCLEOTIDE SEQUENCE</scope>
    <source>
        <strain evidence="7">BAD-6</strain>
    </source>
</reference>
<feature type="domain" description="FAD dependent oxidoreductase" evidence="6">
    <location>
        <begin position="5"/>
        <end position="368"/>
    </location>
</feature>
<sequence length="400" mass="44373">MKSYDVIVIGGGIIGTSTAYQLAKKGYSVAILEQNDIASGTASHTDGATLISDKQPGIDVLQGYHSVELYRKLAKEFSHDIEFESCGFMYVCETDEEMAAAADYAAKVRSQGFEMRVIDPKEMCEREKYLAKDLKGGLWTESDGLVNPYKVCFAFVEEGKKYGLDVYTHHEVTGIKLDAKKQVEAVETDRGTFYTNKVVNACGVWAPFIGKMVGLNIPIEPRKGMLLVTEKAETIAHTEILEFGYWLAKFFSGFKRPVSELVEKHNVCLNIETTHSGNTIVGGCRLFRGYDTKSEYEIMQAIAERAIRFFPILKDMNCIRTFGGIRPFCLDHLPIVSAVEEVPGFYIAAGHEGDGIALAPITGLLMSQIISEEKTEFDASELSWSRFKNMDLAKLAAHGN</sequence>
<dbReference type="GO" id="GO:0005737">
    <property type="term" value="C:cytoplasm"/>
    <property type="evidence" value="ECO:0007669"/>
    <property type="project" value="TreeGrafter"/>
</dbReference>
<dbReference type="AlphaFoldDB" id="A0A8J7W380"/>
<gene>
    <name evidence="7" type="ORF">KCX82_09390</name>
</gene>
<dbReference type="EMBL" id="JAGSND010000005">
    <property type="protein sequence ID" value="MBR0598085.1"/>
    <property type="molecule type" value="Genomic_DNA"/>
</dbReference>
<dbReference type="Gene3D" id="3.50.50.60">
    <property type="entry name" value="FAD/NAD(P)-binding domain"/>
    <property type="match status" value="1"/>
</dbReference>
<keyword evidence="4" id="KW-0274">FAD</keyword>
<keyword evidence="5" id="KW-0560">Oxidoreductase</keyword>
<comment type="similarity">
    <text evidence="2">Belongs to the FAD-dependent glycerol-3-phosphate dehydrogenase family.</text>
</comment>
<evidence type="ECO:0000256" key="1">
    <source>
        <dbReference type="ARBA" id="ARBA00001974"/>
    </source>
</evidence>
<dbReference type="RefSeq" id="WP_227018215.1">
    <property type="nucleotide sequence ID" value="NZ_JAGSND010000005.1"/>
</dbReference>
<dbReference type="PANTHER" id="PTHR13847">
    <property type="entry name" value="SARCOSINE DEHYDROGENASE-RELATED"/>
    <property type="match status" value="1"/>
</dbReference>
<dbReference type="Gene3D" id="3.30.9.10">
    <property type="entry name" value="D-Amino Acid Oxidase, subunit A, domain 2"/>
    <property type="match status" value="1"/>
</dbReference>
<reference evidence="7" key="1">
    <citation type="submission" date="2021-04" db="EMBL/GenBank/DDBJ databases">
        <title>Sinoanaerobacter chloroacetimidivorans sp. nov., an obligate anaerobic bacterium isolated from anaerobic sludge.</title>
        <authorList>
            <person name="Bao Y."/>
        </authorList>
    </citation>
    <scope>NUCLEOTIDE SEQUENCE</scope>
    <source>
        <strain evidence="7">BAD-6</strain>
    </source>
</reference>
<comment type="caution">
    <text evidence="7">The sequence shown here is derived from an EMBL/GenBank/DDBJ whole genome shotgun (WGS) entry which is preliminary data.</text>
</comment>
<name>A0A8J7W380_9FIRM</name>
<keyword evidence="3" id="KW-0285">Flavoprotein</keyword>
<proteinExistence type="inferred from homology"/>
<dbReference type="PRINTS" id="PR01001">
    <property type="entry name" value="FADG3PDH"/>
</dbReference>
<dbReference type="GO" id="GO:0006072">
    <property type="term" value="P:glycerol-3-phosphate metabolic process"/>
    <property type="evidence" value="ECO:0007669"/>
    <property type="project" value="InterPro"/>
</dbReference>
<dbReference type="SUPFAM" id="SSF51905">
    <property type="entry name" value="FAD/NAD(P)-binding domain"/>
    <property type="match status" value="1"/>
</dbReference>
<evidence type="ECO:0000256" key="4">
    <source>
        <dbReference type="ARBA" id="ARBA00022827"/>
    </source>
</evidence>
<evidence type="ECO:0000256" key="5">
    <source>
        <dbReference type="ARBA" id="ARBA00023002"/>
    </source>
</evidence>
<dbReference type="GO" id="GO:0004368">
    <property type="term" value="F:glycerol-3-phosphate dehydrogenase (quinone) activity"/>
    <property type="evidence" value="ECO:0007669"/>
    <property type="project" value="InterPro"/>
</dbReference>
<keyword evidence="8" id="KW-1185">Reference proteome</keyword>
<evidence type="ECO:0000313" key="7">
    <source>
        <dbReference type="EMBL" id="MBR0598085.1"/>
    </source>
</evidence>
<protein>
    <submittedName>
        <fullName evidence="7">FAD-binding oxidoreductase</fullName>
    </submittedName>
</protein>
<dbReference type="Pfam" id="PF01266">
    <property type="entry name" value="DAO"/>
    <property type="match status" value="1"/>
</dbReference>
<dbReference type="Proteomes" id="UP000675664">
    <property type="component" value="Unassembled WGS sequence"/>
</dbReference>
<dbReference type="InterPro" id="IPR036188">
    <property type="entry name" value="FAD/NAD-bd_sf"/>
</dbReference>
<organism evidence="7 8">
    <name type="scientific">Sinanaerobacter chloroacetimidivorans</name>
    <dbReference type="NCBI Taxonomy" id="2818044"/>
    <lineage>
        <taxon>Bacteria</taxon>
        <taxon>Bacillati</taxon>
        <taxon>Bacillota</taxon>
        <taxon>Clostridia</taxon>
        <taxon>Peptostreptococcales</taxon>
        <taxon>Anaerovoracaceae</taxon>
        <taxon>Sinanaerobacter</taxon>
    </lineage>
</organism>
<evidence type="ECO:0000313" key="8">
    <source>
        <dbReference type="Proteomes" id="UP000675664"/>
    </source>
</evidence>
<dbReference type="SUPFAM" id="SSF54373">
    <property type="entry name" value="FAD-linked reductases, C-terminal domain"/>
    <property type="match status" value="1"/>
</dbReference>
<evidence type="ECO:0000259" key="6">
    <source>
        <dbReference type="Pfam" id="PF01266"/>
    </source>
</evidence>
<comment type="cofactor">
    <cofactor evidence="1">
        <name>FAD</name>
        <dbReference type="ChEBI" id="CHEBI:57692"/>
    </cofactor>
</comment>
<accession>A0A8J7W380</accession>
<evidence type="ECO:0000256" key="2">
    <source>
        <dbReference type="ARBA" id="ARBA00007330"/>
    </source>
</evidence>
<dbReference type="InterPro" id="IPR006076">
    <property type="entry name" value="FAD-dep_OxRdtase"/>
</dbReference>
<dbReference type="InterPro" id="IPR000447">
    <property type="entry name" value="G3P_DH_FAD-dep"/>
</dbReference>
<evidence type="ECO:0000256" key="3">
    <source>
        <dbReference type="ARBA" id="ARBA00022630"/>
    </source>
</evidence>
<dbReference type="PANTHER" id="PTHR13847:SF287">
    <property type="entry name" value="FAD-DEPENDENT OXIDOREDUCTASE DOMAIN-CONTAINING PROTEIN 1"/>
    <property type="match status" value="1"/>
</dbReference>